<comment type="caution">
    <text evidence="1">The sequence shown here is derived from an EMBL/GenBank/DDBJ whole genome shotgun (WGS) entry which is preliminary data.</text>
</comment>
<dbReference type="EMBL" id="BPLR01000113">
    <property type="protein sequence ID" value="GIY92210.1"/>
    <property type="molecule type" value="Genomic_DNA"/>
</dbReference>
<protein>
    <recommendedName>
        <fullName evidence="3">Maturase K</fullName>
    </recommendedName>
</protein>
<evidence type="ECO:0000313" key="2">
    <source>
        <dbReference type="Proteomes" id="UP001054945"/>
    </source>
</evidence>
<dbReference type="Proteomes" id="UP001054945">
    <property type="component" value="Unassembled WGS sequence"/>
</dbReference>
<organism evidence="1 2">
    <name type="scientific">Caerostris extrusa</name>
    <name type="common">Bark spider</name>
    <name type="synonym">Caerostris bankana</name>
    <dbReference type="NCBI Taxonomy" id="172846"/>
    <lineage>
        <taxon>Eukaryota</taxon>
        <taxon>Metazoa</taxon>
        <taxon>Ecdysozoa</taxon>
        <taxon>Arthropoda</taxon>
        <taxon>Chelicerata</taxon>
        <taxon>Arachnida</taxon>
        <taxon>Araneae</taxon>
        <taxon>Araneomorphae</taxon>
        <taxon>Entelegynae</taxon>
        <taxon>Araneoidea</taxon>
        <taxon>Araneidae</taxon>
        <taxon>Caerostris</taxon>
    </lineage>
</organism>
<proteinExistence type="predicted"/>
<name>A0AAV4XDB0_CAEEX</name>
<sequence>MLNEHHPYESLPFKYGTCSRITSHRQSGLIRKKFRLLEHFSLKLFLSRRMKIIELGYEIKKNVFKLYQKLIRLPQFGPWINSGLRPRKMKSSGELHASYLAGDDLQFSTCVQTLLPPVNLLEAIITPYINPYFLDLFESCFKDSGCTAGFVQCRYGNYP</sequence>
<keyword evidence="2" id="KW-1185">Reference proteome</keyword>
<evidence type="ECO:0000313" key="1">
    <source>
        <dbReference type="EMBL" id="GIY92210.1"/>
    </source>
</evidence>
<dbReference type="AlphaFoldDB" id="A0AAV4XDB0"/>
<reference evidence="1 2" key="1">
    <citation type="submission" date="2021-06" db="EMBL/GenBank/DDBJ databases">
        <title>Caerostris extrusa draft genome.</title>
        <authorList>
            <person name="Kono N."/>
            <person name="Arakawa K."/>
        </authorList>
    </citation>
    <scope>NUCLEOTIDE SEQUENCE [LARGE SCALE GENOMIC DNA]</scope>
</reference>
<evidence type="ECO:0008006" key="3">
    <source>
        <dbReference type="Google" id="ProtNLM"/>
    </source>
</evidence>
<gene>
    <name evidence="1" type="ORF">CEXT_455061</name>
</gene>
<accession>A0AAV4XDB0</accession>